<accession>A0AAX4JCW6</accession>
<reference evidence="3" key="1">
    <citation type="journal article" date="2024" name="BMC Genomics">
        <title>Functional annotation of a divergent genome using sequence and structure-based similarity.</title>
        <authorList>
            <person name="Svedberg D."/>
            <person name="Winiger R.R."/>
            <person name="Berg A."/>
            <person name="Sharma H."/>
            <person name="Tellgren-Roth C."/>
            <person name="Debrunner-Vossbrinck B.A."/>
            <person name="Vossbrinck C.R."/>
            <person name="Barandun J."/>
        </authorList>
    </citation>
    <scope>NUCLEOTIDE SEQUENCE</scope>
    <source>
        <strain evidence="3">Illinois isolate</strain>
    </source>
</reference>
<dbReference type="Proteomes" id="UP001334084">
    <property type="component" value="Chromosome 6"/>
</dbReference>
<keyword evidence="2" id="KW-0732">Signal</keyword>
<name>A0AAX4JCW6_9MICR</name>
<dbReference type="GeneID" id="90541531"/>
<evidence type="ECO:0000313" key="4">
    <source>
        <dbReference type="Proteomes" id="UP001334084"/>
    </source>
</evidence>
<protein>
    <submittedName>
        <fullName evidence="3">SP-containing membrane protein</fullName>
    </submittedName>
</protein>
<dbReference type="AlphaFoldDB" id="A0AAX4JCW6"/>
<keyword evidence="1" id="KW-1133">Transmembrane helix</keyword>
<gene>
    <name evidence="3" type="ORF">VNE69_06034</name>
</gene>
<dbReference type="EMBL" id="CP142731">
    <property type="protein sequence ID" value="WUR03713.1"/>
    <property type="molecule type" value="Genomic_DNA"/>
</dbReference>
<dbReference type="RefSeq" id="XP_065329858.1">
    <property type="nucleotide sequence ID" value="XM_065473786.1"/>
</dbReference>
<organism evidence="3 4">
    <name type="scientific">Vairimorpha necatrix</name>
    <dbReference type="NCBI Taxonomy" id="6039"/>
    <lineage>
        <taxon>Eukaryota</taxon>
        <taxon>Fungi</taxon>
        <taxon>Fungi incertae sedis</taxon>
        <taxon>Microsporidia</taxon>
        <taxon>Nosematidae</taxon>
        <taxon>Vairimorpha</taxon>
    </lineage>
</organism>
<feature type="chain" id="PRO_5044005210" evidence="2">
    <location>
        <begin position="20"/>
        <end position="358"/>
    </location>
</feature>
<keyword evidence="1" id="KW-0812">Transmembrane</keyword>
<evidence type="ECO:0000256" key="2">
    <source>
        <dbReference type="SAM" id="SignalP"/>
    </source>
</evidence>
<keyword evidence="4" id="KW-1185">Reference proteome</keyword>
<proteinExistence type="predicted"/>
<feature type="signal peptide" evidence="2">
    <location>
        <begin position="1"/>
        <end position="19"/>
    </location>
</feature>
<feature type="transmembrane region" description="Helical" evidence="1">
    <location>
        <begin position="315"/>
        <end position="336"/>
    </location>
</feature>
<evidence type="ECO:0000256" key="1">
    <source>
        <dbReference type="SAM" id="Phobius"/>
    </source>
</evidence>
<sequence>MRSILFYFNYCCFFDIVVATDANQTAWIDDITNISRDQYCSILNGNLRYTGLSITTIEYLGRFIWHTLTSHKTFRLILKNSNLEAYFKKNNQRILGKYLHGIIRLFGIKNNSFIDYFPVPGQEFNFIHDLIFETSSILSSINLCFKNHISESPSRIDAIKKIINKKLCFLWGGKGILPSVQYLECKRYKNYYVECHKIESYEVEEFYEKRQEIFKPEDCIDSNFDFDILTSTTPNNPTFKNTTASYFPEIINTTSSAKLYITSEIPIISTNTSTKLNNITKSANNRDNVNSSDVDSKTDENAYSKIYELISESRYGIFGLIIIIMLVIGAIVFFCCRKIKNSDKEYKKVNSKDPGTSV</sequence>
<evidence type="ECO:0000313" key="3">
    <source>
        <dbReference type="EMBL" id="WUR03713.1"/>
    </source>
</evidence>
<keyword evidence="1" id="KW-0472">Membrane</keyword>
<dbReference type="KEGG" id="vnx:VNE69_06034"/>